<dbReference type="Proteomes" id="UP000657006">
    <property type="component" value="Unassembled WGS sequence"/>
</dbReference>
<evidence type="ECO:0000313" key="18">
    <source>
        <dbReference type="Proteomes" id="UP000657006"/>
    </source>
</evidence>
<evidence type="ECO:0000256" key="9">
    <source>
        <dbReference type="ARBA" id="ARBA00023157"/>
    </source>
</evidence>
<evidence type="ECO:0000259" key="15">
    <source>
        <dbReference type="Pfam" id="PF08471"/>
    </source>
</evidence>
<evidence type="ECO:0000256" key="4">
    <source>
        <dbReference type="ARBA" id="ARBA00014409"/>
    </source>
</evidence>
<keyword evidence="6 13" id="KW-0237">DNA synthesis</keyword>
<evidence type="ECO:0000256" key="13">
    <source>
        <dbReference type="RuleBase" id="RU364064"/>
    </source>
</evidence>
<keyword evidence="9" id="KW-1015">Disulfide bond</keyword>
<dbReference type="SUPFAM" id="SSF51998">
    <property type="entry name" value="PFL-like glycyl radical enzymes"/>
    <property type="match status" value="1"/>
</dbReference>
<evidence type="ECO:0000259" key="16">
    <source>
        <dbReference type="Pfam" id="PF12637"/>
    </source>
</evidence>
<comment type="caution">
    <text evidence="17">The sequence shown here is derived from an EMBL/GenBank/DDBJ whole genome shotgun (WGS) entry which is preliminary data.</text>
</comment>
<comment type="function">
    <text evidence="11 13">Catalyzes the reduction of ribonucleotides to deoxyribonucleotides. May function to provide a pool of deoxyribonucleotide precursors for DNA repair during oxygen limitation and/or for immediate growth after restoration of oxygen.</text>
</comment>
<dbReference type="NCBIfam" id="NF005122">
    <property type="entry name" value="PRK06556.1"/>
    <property type="match status" value="1"/>
</dbReference>
<dbReference type="GO" id="GO:0031419">
    <property type="term" value="F:cobalamin binding"/>
    <property type="evidence" value="ECO:0007669"/>
    <property type="project" value="UniProtKB-KW"/>
</dbReference>
<dbReference type="PANTHER" id="PTHR43371">
    <property type="entry name" value="VITAMIN B12-DEPENDENT RIBONUCLEOTIDE REDUCTASE"/>
    <property type="match status" value="1"/>
</dbReference>
<organism evidence="17 18">
    <name type="scientific">Bianquea renquensis</name>
    <dbReference type="NCBI Taxonomy" id="2763661"/>
    <lineage>
        <taxon>Bacteria</taxon>
        <taxon>Bacillati</taxon>
        <taxon>Bacillota</taxon>
        <taxon>Clostridia</taxon>
        <taxon>Eubacteriales</taxon>
        <taxon>Bianqueaceae</taxon>
        <taxon>Bianquea</taxon>
    </lineage>
</organism>
<evidence type="ECO:0000256" key="2">
    <source>
        <dbReference type="ARBA" id="ARBA00007405"/>
    </source>
</evidence>
<sequence>MELSALIKRYYTRPLADGPCSTVYDLFTWKSVDVFMQDYSTGKVLIDMKDLEFPEFYSQTACNIIASKYFRKKGVPNDRGYEYSLRQVVDRMVSFWTAAAVDEGLLTEDESAIVYDELAYMLLAQIWAPNSPQWFNTGLKLKYNIDSPAQGHFYYDPAQHQVLSSQDAYTRTQGSACFIVGVEDSLLGPKSITDELTTETRLFKYGSGVGSNWSSIRAHDETLSGGGKSSGLLSFLKVFDQNAGAIKSGGTTRRAAKMNILDLDHPDILEYITWKSKEEDKVRALGKMGYSTHFDGEAYNTVSGQNANNSVRIPDAFMKLLHDENASWRTVGRIDENRSEDIPVSKLWQEIALAAWKCGDPGVQYDDVINAWHTCPAGEDGELDAKHNRINASNPCSEYMFLDDTACNLASINIARFYTMETDSFDLEGYLHAIGFVQIALEATIHWGQFPTEDIARKSYEFRTTGLGLTNLGYLFMVMALPYDSPQSRNLAAALMSMVTGYSYFVSSLFAKRVGPFPMYSHNRDSMLRVIRNHARAASYDESDCQFESLNYTPVQISNALLVDMGQADMVATLSDVWHKAIAAGTEYGFRNAQVSVLAPTGTIAFAMDCATTSSEPFFSHVAYKKLSGGGGMEIINPAMPVALNKLGYNAREIQDIVDYVMEKDVSSEYSFVKDGKIEGAPHLKPEHLPVFDTANKCGSGQRFISPRGHVDMMAALAPHVSGSISKTVNLPHDATVDDIKEIYELSWKLGVKSIALYRDGCKASQPLNSTMDGDSGHDDLDNMTYPELLELARSLQQAAPNRETAPKEPLRIKPTGIRNAHVHAAEIGGLKLYVTTSFYDDGRLGEVYISAGRQGSLVKGLLDSLSTTISEMLQYGVPPKNIAKMYRGQKYEPSGFVKGHPYIKSADSISDLISKIIDIETGDFTYCQIKPPDWQTGISIDSSPLPVAQATEPSGAAETSEILYGDICPNCKSTKMVRNGTCKICTECGTTTGCS</sequence>
<evidence type="ECO:0000256" key="3">
    <source>
        <dbReference type="ARBA" id="ARBA00012274"/>
    </source>
</evidence>
<keyword evidence="10 13" id="KW-0170">Cobalt</keyword>
<evidence type="ECO:0000259" key="14">
    <source>
        <dbReference type="Pfam" id="PF02867"/>
    </source>
</evidence>
<proteinExistence type="inferred from homology"/>
<evidence type="ECO:0000256" key="8">
    <source>
        <dbReference type="ARBA" id="ARBA00023002"/>
    </source>
</evidence>
<dbReference type="PRINTS" id="PR01183">
    <property type="entry name" value="RIBORDTASEM1"/>
</dbReference>
<dbReference type="InterPro" id="IPR013678">
    <property type="entry name" value="RNR_2_N"/>
</dbReference>
<dbReference type="Pfam" id="PF08471">
    <property type="entry name" value="Ribonuc_red_2_N"/>
    <property type="match status" value="1"/>
</dbReference>
<evidence type="ECO:0000256" key="12">
    <source>
        <dbReference type="ARBA" id="ARBA00047754"/>
    </source>
</evidence>
<protein>
    <recommendedName>
        <fullName evidence="4 13">Vitamin B12-dependent ribonucleotide reductase</fullName>
        <ecNumber evidence="3 13">1.17.4.1</ecNumber>
    </recommendedName>
</protein>
<dbReference type="EMBL" id="JACRSQ010000030">
    <property type="protein sequence ID" value="MBC8544761.1"/>
    <property type="molecule type" value="Genomic_DNA"/>
</dbReference>
<name>A0A926I347_9FIRM</name>
<dbReference type="Gene3D" id="3.20.70.20">
    <property type="match status" value="1"/>
</dbReference>
<dbReference type="AlphaFoldDB" id="A0A926I347"/>
<keyword evidence="5 13" id="KW-0846">Cobalamin</keyword>
<evidence type="ECO:0000313" key="17">
    <source>
        <dbReference type="EMBL" id="MBC8544761.1"/>
    </source>
</evidence>
<dbReference type="EC" id="1.17.4.1" evidence="3 13"/>
<dbReference type="InterPro" id="IPR000788">
    <property type="entry name" value="RNR_lg_C"/>
</dbReference>
<dbReference type="NCBIfam" id="TIGR02504">
    <property type="entry name" value="NrdJ_Z"/>
    <property type="match status" value="1"/>
</dbReference>
<evidence type="ECO:0000256" key="1">
    <source>
        <dbReference type="ARBA" id="ARBA00001922"/>
    </source>
</evidence>
<comment type="cofactor">
    <cofactor evidence="1 13">
        <name>adenosylcob(III)alamin</name>
        <dbReference type="ChEBI" id="CHEBI:18408"/>
    </cofactor>
</comment>
<feature type="domain" description="Ribonucleotide reductase large subunit C-terminal" evidence="14">
    <location>
        <begin position="175"/>
        <end position="758"/>
    </location>
</feature>
<dbReference type="InterPro" id="IPR024434">
    <property type="entry name" value="TSCPD_dom"/>
</dbReference>
<evidence type="ECO:0000256" key="5">
    <source>
        <dbReference type="ARBA" id="ARBA00022628"/>
    </source>
</evidence>
<keyword evidence="7 13" id="KW-0547">Nucleotide-binding</keyword>
<keyword evidence="18" id="KW-1185">Reference proteome</keyword>
<dbReference type="GO" id="GO:0071897">
    <property type="term" value="P:DNA biosynthetic process"/>
    <property type="evidence" value="ECO:0007669"/>
    <property type="project" value="UniProtKB-KW"/>
</dbReference>
<dbReference type="GO" id="GO:0000166">
    <property type="term" value="F:nucleotide binding"/>
    <property type="evidence" value="ECO:0007669"/>
    <property type="project" value="UniProtKB-KW"/>
</dbReference>
<dbReference type="GO" id="GO:0004748">
    <property type="term" value="F:ribonucleoside-diphosphate reductase activity, thioredoxin disulfide as acceptor"/>
    <property type="evidence" value="ECO:0007669"/>
    <property type="project" value="UniProtKB-EC"/>
</dbReference>
<evidence type="ECO:0000256" key="10">
    <source>
        <dbReference type="ARBA" id="ARBA00023285"/>
    </source>
</evidence>
<dbReference type="RefSeq" id="WP_177719829.1">
    <property type="nucleotide sequence ID" value="NZ_JACRSQ010000030.1"/>
</dbReference>
<comment type="similarity">
    <text evidence="2 13">Belongs to the ribonucleoside diphosphate reductase class-2 family.</text>
</comment>
<dbReference type="GO" id="GO:0050897">
    <property type="term" value="F:cobalt ion binding"/>
    <property type="evidence" value="ECO:0007669"/>
    <property type="project" value="InterPro"/>
</dbReference>
<dbReference type="InterPro" id="IPR050862">
    <property type="entry name" value="RdRp_reductase_class-2"/>
</dbReference>
<dbReference type="Pfam" id="PF02867">
    <property type="entry name" value="Ribonuc_red_lgC"/>
    <property type="match status" value="1"/>
</dbReference>
<comment type="catalytic activity">
    <reaction evidence="12 13">
        <text>a 2'-deoxyribonucleoside 5'-diphosphate + [thioredoxin]-disulfide + H2O = a ribonucleoside 5'-diphosphate + [thioredoxin]-dithiol</text>
        <dbReference type="Rhea" id="RHEA:23252"/>
        <dbReference type="Rhea" id="RHEA-COMP:10698"/>
        <dbReference type="Rhea" id="RHEA-COMP:10700"/>
        <dbReference type="ChEBI" id="CHEBI:15377"/>
        <dbReference type="ChEBI" id="CHEBI:29950"/>
        <dbReference type="ChEBI" id="CHEBI:50058"/>
        <dbReference type="ChEBI" id="CHEBI:57930"/>
        <dbReference type="ChEBI" id="CHEBI:73316"/>
        <dbReference type="EC" id="1.17.4.1"/>
    </reaction>
</comment>
<dbReference type="CDD" id="cd02888">
    <property type="entry name" value="RNR_II_dimer"/>
    <property type="match status" value="1"/>
</dbReference>
<feature type="domain" description="Ribonucleotide reductase class II vitamin B12-dependent N-terminal" evidence="15">
    <location>
        <begin position="34"/>
        <end position="125"/>
    </location>
</feature>
<evidence type="ECO:0000256" key="11">
    <source>
        <dbReference type="ARBA" id="ARBA00025437"/>
    </source>
</evidence>
<feature type="domain" description="TSCPD" evidence="16">
    <location>
        <begin position="824"/>
        <end position="919"/>
    </location>
</feature>
<dbReference type="Pfam" id="PF12637">
    <property type="entry name" value="TSCPD"/>
    <property type="match status" value="1"/>
</dbReference>
<keyword evidence="8 13" id="KW-0560">Oxidoreductase</keyword>
<evidence type="ECO:0000256" key="6">
    <source>
        <dbReference type="ARBA" id="ARBA00022634"/>
    </source>
</evidence>
<evidence type="ECO:0000256" key="7">
    <source>
        <dbReference type="ARBA" id="ARBA00022741"/>
    </source>
</evidence>
<gene>
    <name evidence="17" type="ORF">H8730_14525</name>
</gene>
<dbReference type="InterPro" id="IPR013344">
    <property type="entry name" value="RNR_NrdJ/NrdZ"/>
</dbReference>
<dbReference type="PANTHER" id="PTHR43371:SF1">
    <property type="entry name" value="RIBONUCLEOSIDE-DIPHOSPHATE REDUCTASE"/>
    <property type="match status" value="1"/>
</dbReference>
<reference evidence="17" key="1">
    <citation type="submission" date="2020-08" db="EMBL/GenBank/DDBJ databases">
        <title>Genome public.</title>
        <authorList>
            <person name="Liu C."/>
            <person name="Sun Q."/>
        </authorList>
    </citation>
    <scope>NUCLEOTIDE SEQUENCE</scope>
    <source>
        <strain evidence="17">NSJ-32</strain>
    </source>
</reference>
<accession>A0A926I347</accession>